<organism evidence="1">
    <name type="scientific">Pseudomonas sp. MYb327</name>
    <dbReference type="NCBI Taxonomy" id="2745230"/>
    <lineage>
        <taxon>Bacteria</taxon>
        <taxon>Pseudomonadati</taxon>
        <taxon>Pseudomonadota</taxon>
        <taxon>Gammaproteobacteria</taxon>
        <taxon>Pseudomonadales</taxon>
        <taxon>Pseudomonadaceae</taxon>
        <taxon>Pseudomonas</taxon>
    </lineage>
</organism>
<protein>
    <submittedName>
        <fullName evidence="1">Uncharacterized protein</fullName>
    </submittedName>
</protein>
<dbReference type="RefSeq" id="WP_339555302.1">
    <property type="nucleotide sequence ID" value="NZ_CP159258.1"/>
</dbReference>
<dbReference type="PROSITE" id="PS51318">
    <property type="entry name" value="TAT"/>
    <property type="match status" value="1"/>
</dbReference>
<sequence length="64" mass="7018">MSEADLNTSVPGRRRFLQALALLSLVGLTVGFSKVGSRPPAEKPGFVVINGWVLPSQYFRQTRT</sequence>
<gene>
    <name evidence="1" type="ORF">ABVN21_12900</name>
</gene>
<reference evidence="1" key="1">
    <citation type="submission" date="2024-06" db="EMBL/GenBank/DDBJ databases">
        <title>The Caenorhabditis elegans bacterial microbiome influences microsporidia infection through nutrient limitation and inhibiting parasite invasion.</title>
        <authorList>
            <person name="Tamim El Jarkass H."/>
            <person name="Castelblanco S."/>
            <person name="Kaur M."/>
            <person name="Wan Y.C."/>
            <person name="Ellis A.E."/>
            <person name="Sheldon R.D."/>
            <person name="Lien E.C."/>
            <person name="Burton N.O."/>
            <person name="Wright G.D."/>
            <person name="Reinke A.W."/>
        </authorList>
    </citation>
    <scope>NUCLEOTIDE SEQUENCE</scope>
    <source>
        <strain evidence="1">MYb327</strain>
    </source>
</reference>
<evidence type="ECO:0000313" key="1">
    <source>
        <dbReference type="EMBL" id="XCG76917.1"/>
    </source>
</evidence>
<dbReference type="InterPro" id="IPR006311">
    <property type="entry name" value="TAT_signal"/>
</dbReference>
<accession>A0AAU8EB20</accession>
<dbReference type="EMBL" id="CP159258">
    <property type="protein sequence ID" value="XCG76917.1"/>
    <property type="molecule type" value="Genomic_DNA"/>
</dbReference>
<proteinExistence type="predicted"/>
<name>A0AAU8EB20_9PSED</name>
<dbReference type="AlphaFoldDB" id="A0AAU8EB20"/>